<name>A0AAV1KCL9_9NEOP</name>
<protein>
    <submittedName>
        <fullName evidence="2">Uncharacterized protein</fullName>
    </submittedName>
</protein>
<accession>A0AAV1KCL9</accession>
<dbReference type="InterPro" id="IPR006631">
    <property type="entry name" value="DM4_12"/>
</dbReference>
<dbReference type="Proteomes" id="UP001314205">
    <property type="component" value="Unassembled WGS sequence"/>
</dbReference>
<organism evidence="2 3">
    <name type="scientific">Parnassius mnemosyne</name>
    <name type="common">clouded apollo</name>
    <dbReference type="NCBI Taxonomy" id="213953"/>
    <lineage>
        <taxon>Eukaryota</taxon>
        <taxon>Metazoa</taxon>
        <taxon>Ecdysozoa</taxon>
        <taxon>Arthropoda</taxon>
        <taxon>Hexapoda</taxon>
        <taxon>Insecta</taxon>
        <taxon>Pterygota</taxon>
        <taxon>Neoptera</taxon>
        <taxon>Endopterygota</taxon>
        <taxon>Lepidoptera</taxon>
        <taxon>Glossata</taxon>
        <taxon>Ditrysia</taxon>
        <taxon>Papilionoidea</taxon>
        <taxon>Papilionidae</taxon>
        <taxon>Parnassiinae</taxon>
        <taxon>Parnassini</taxon>
        <taxon>Parnassius</taxon>
        <taxon>Driopa</taxon>
    </lineage>
</organism>
<dbReference type="AlphaFoldDB" id="A0AAV1KCL9"/>
<dbReference type="SMART" id="SM00718">
    <property type="entry name" value="DM4_12"/>
    <property type="match status" value="1"/>
</dbReference>
<keyword evidence="3" id="KW-1185">Reference proteome</keyword>
<feature type="chain" id="PRO_5043471859" evidence="1">
    <location>
        <begin position="30"/>
        <end position="222"/>
    </location>
</feature>
<dbReference type="Pfam" id="PF07841">
    <property type="entry name" value="DM4_12"/>
    <property type="match status" value="1"/>
</dbReference>
<evidence type="ECO:0000313" key="2">
    <source>
        <dbReference type="EMBL" id="CAK1580843.1"/>
    </source>
</evidence>
<reference evidence="2 3" key="1">
    <citation type="submission" date="2023-11" db="EMBL/GenBank/DDBJ databases">
        <authorList>
            <person name="Hedman E."/>
            <person name="Englund M."/>
            <person name="Stromberg M."/>
            <person name="Nyberg Akerstrom W."/>
            <person name="Nylinder S."/>
            <person name="Jareborg N."/>
            <person name="Kallberg Y."/>
            <person name="Kronander E."/>
        </authorList>
    </citation>
    <scope>NUCLEOTIDE SEQUENCE [LARGE SCALE GENOMIC DNA]</scope>
</reference>
<gene>
    <name evidence="2" type="ORF">PARMNEM_LOCUS2585</name>
</gene>
<sequence length="222" mass="25651">MELIILNFRYYCIFLSLAFWASLNSTCRGSTENFRTKRQINSLPLVFPYGGTYKLLIGMASPVPSDDYVSLAFAINFQYQYVQFQNITQLSQYYVFNKVEREQRDIDLEERKDERLVFYKAAADMLQMKGMNGVDCVMRAICEAAQYPMNEEGLVGEVIHILLTPDYGRSPFEENDPEWYDMMSPYIDAAIAGRQMFNCASIYNNCPEGQGVLELISKLRDE</sequence>
<evidence type="ECO:0000256" key="1">
    <source>
        <dbReference type="SAM" id="SignalP"/>
    </source>
</evidence>
<proteinExistence type="predicted"/>
<dbReference type="PANTHER" id="PTHR21398:SF11">
    <property type="entry name" value="HDC15381-RELATED"/>
    <property type="match status" value="1"/>
</dbReference>
<keyword evidence="1" id="KW-0732">Signal</keyword>
<evidence type="ECO:0000313" key="3">
    <source>
        <dbReference type="Proteomes" id="UP001314205"/>
    </source>
</evidence>
<dbReference type="EMBL" id="CAVLGL010000024">
    <property type="protein sequence ID" value="CAK1580843.1"/>
    <property type="molecule type" value="Genomic_DNA"/>
</dbReference>
<dbReference type="PANTHER" id="PTHR21398">
    <property type="entry name" value="AGAP007094-PA"/>
    <property type="match status" value="1"/>
</dbReference>
<comment type="caution">
    <text evidence="2">The sequence shown here is derived from an EMBL/GenBank/DDBJ whole genome shotgun (WGS) entry which is preliminary data.</text>
</comment>
<feature type="signal peptide" evidence="1">
    <location>
        <begin position="1"/>
        <end position="29"/>
    </location>
</feature>